<evidence type="ECO:0000313" key="2">
    <source>
        <dbReference type="Proteomes" id="UP000000435"/>
    </source>
</evidence>
<evidence type="ECO:0000313" key="1">
    <source>
        <dbReference type="EMBL" id="AAZ68261.1"/>
    </source>
</evidence>
<proteinExistence type="predicted"/>
<name>A0ACA6AVL7_EHRCJ</name>
<sequence length="848" mass="95870">MSMKSILNKTFFYLKISLLSFITAFVSLSIFTYHYDDLSFNIATDAPVKNWGGVVGSHVADILIQIFGVASFILIPLMIFYVVSVFYCVKRNLVLYLISNLITVIGVSGLVSSFKVMYKYHYGGVLGIYFQSCPIIVLLPIIAIGIVGVVGWQKILYFYDLLLNIPSRIINHVNNVNNSIIKKEVPENVGQVQEFYNAEEDSLNEEEELEDDLTDEFADKFTEGFDEGFTRELTEELMEGSIRESVSESVEELVEEFDFADEEELDFHAEEENEEDHNEENHPEVDDAQYDDEEEEEDSYDEYEGDNDDEKEDDYIEDEYDEERVVDSTPQMSFPVKLQEINPPMSTQIIREKKKSKEFILPSVDYLSKPNPINQRKFHPDDNVASLLDKVLKDFSIHGKIVNIRYGPVVTLYEFEPSAGTKSSRVIGLSDDIARSMSALSARISVIPGRNVMGIELPNHYREIVMLRDLFESAQYRDSKLKLPIALGKGIDGEVVIADLVKMPHLLIAGTTGSGKSVAINTMILSLIYSLTPDQCKMIMIDPKVLELSVYNSIPHLLTPVVTESRKAVAALKWVVSEMENRYRLMSDVGARNVVGYNDKIKEAISENRTLEKILQTGFDKETGEAIFEKVVIEPRIFPYIVVIVDEMADLMLVAGKEIESSIQRLSQMARAAGIHIIMATQRPSVDVITGVIKANFPTRISFAVTSKIDSRTILGEQGAEQLLGMGDMLYMVSGGRVIRVHGAFVSDNEVQDIVEYLKSQGTPEYIEGITQVQQDYDYCIDDNLPERDDELYQQAVSIVMRDRRTSVSYIQRQLRIGFNRAANLVERMERDGVIGIANTGKREILLE</sequence>
<reference evidence="2" key="1">
    <citation type="journal article" date="2006" name="J. Bacteriol.">
        <title>The genome of the obligately intracellular bacterium Ehrlichia canis reveals themes of complex membrane structure and immune evasion strategies.</title>
        <authorList>
            <person name="Mavromatis K."/>
            <person name="Doyle C.K."/>
            <person name="Lykidis A."/>
            <person name="Ivanova N."/>
            <person name="Francino M.P."/>
            <person name="Chain P."/>
            <person name="Shin M."/>
            <person name="Malfatti S."/>
            <person name="Larimer F."/>
            <person name="Copeland A."/>
            <person name="Detter J.C."/>
            <person name="Land M."/>
            <person name="Richardson P.M."/>
            <person name="Yu X.J."/>
            <person name="Walker D.H."/>
            <person name="McBride J.W."/>
            <person name="Kyrpides N.C."/>
        </authorList>
    </citation>
    <scope>NUCLEOTIDE SEQUENCE [LARGE SCALE GENOMIC DNA]</scope>
    <source>
        <strain evidence="2">Jake</strain>
    </source>
</reference>
<keyword evidence="2" id="KW-1185">Reference proteome</keyword>
<dbReference type="Proteomes" id="UP000000435">
    <property type="component" value="Chromosome"/>
</dbReference>
<organism evidence="1 2">
    <name type="scientific">Ehrlichia canis (strain Jake)</name>
    <dbReference type="NCBI Taxonomy" id="269484"/>
    <lineage>
        <taxon>Bacteria</taxon>
        <taxon>Pseudomonadati</taxon>
        <taxon>Pseudomonadota</taxon>
        <taxon>Alphaproteobacteria</taxon>
        <taxon>Rickettsiales</taxon>
        <taxon>Anaplasmataceae</taxon>
        <taxon>Ehrlichia</taxon>
    </lineage>
</organism>
<accession>A0ACA6AVL7</accession>
<dbReference type="EMBL" id="CP000107">
    <property type="protein sequence ID" value="AAZ68261.1"/>
    <property type="molecule type" value="Genomic_DNA"/>
</dbReference>
<gene>
    <name evidence="1" type="ordered locus">Ecaj_0212</name>
</gene>
<protein>
    <submittedName>
        <fullName evidence="1">DNA translocase FtsK</fullName>
    </submittedName>
</protein>